<feature type="transmembrane region" description="Helical" evidence="1">
    <location>
        <begin position="217"/>
        <end position="243"/>
    </location>
</feature>
<feature type="transmembrane region" description="Helical" evidence="1">
    <location>
        <begin position="7"/>
        <end position="29"/>
    </location>
</feature>
<proteinExistence type="predicted"/>
<keyword evidence="3" id="KW-1185">Reference proteome</keyword>
<keyword evidence="1" id="KW-0812">Transmembrane</keyword>
<evidence type="ECO:0000256" key="1">
    <source>
        <dbReference type="SAM" id="Phobius"/>
    </source>
</evidence>
<dbReference type="OrthoDB" id="128751at2"/>
<name>A0A6I4TF12_9SPHN</name>
<feature type="transmembrane region" description="Helical" evidence="1">
    <location>
        <begin position="77"/>
        <end position="97"/>
    </location>
</feature>
<sequence>MQPRNGTIVGALVVLLLVFPLGFLVHVSPRFPGSLVGSLIGITAAVLMLVAMGYSVVKRVPAVRDRVSRRVSAGTLLWIHVVAGIGGAILAVVHAAHKFNSPLGISLTGTLLLVVLSGYVGRYILGQIGRAVRGRRSELAALRSAIEERRTAEPHSQDSVSPPVERPHAWLFALLGDERVSPPEGADDLTDLAGAIADTEYAIRSEELAGSLLRRWLILHTVLAIVLVVLVVLHVWAGLYYGLRWL</sequence>
<evidence type="ECO:0000313" key="3">
    <source>
        <dbReference type="Proteomes" id="UP000439522"/>
    </source>
</evidence>
<keyword evidence="1" id="KW-1133">Transmembrane helix</keyword>
<evidence type="ECO:0000313" key="2">
    <source>
        <dbReference type="EMBL" id="MXO76159.1"/>
    </source>
</evidence>
<organism evidence="2 3">
    <name type="scientific">Tsuneonella aeria</name>
    <dbReference type="NCBI Taxonomy" id="1837929"/>
    <lineage>
        <taxon>Bacteria</taxon>
        <taxon>Pseudomonadati</taxon>
        <taxon>Pseudomonadota</taxon>
        <taxon>Alphaproteobacteria</taxon>
        <taxon>Sphingomonadales</taxon>
        <taxon>Erythrobacteraceae</taxon>
        <taxon>Tsuneonella</taxon>
    </lineage>
</organism>
<protein>
    <recommendedName>
        <fullName evidence="4">Iron reductase</fullName>
    </recommendedName>
</protein>
<dbReference type="RefSeq" id="WP_160611965.1">
    <property type="nucleotide sequence ID" value="NZ_WTZA01000002.1"/>
</dbReference>
<evidence type="ECO:0008006" key="4">
    <source>
        <dbReference type="Google" id="ProtNLM"/>
    </source>
</evidence>
<comment type="caution">
    <text evidence="2">The sequence shown here is derived from an EMBL/GenBank/DDBJ whole genome shotgun (WGS) entry which is preliminary data.</text>
</comment>
<keyword evidence="1" id="KW-0472">Membrane</keyword>
<feature type="transmembrane region" description="Helical" evidence="1">
    <location>
        <begin position="103"/>
        <end position="125"/>
    </location>
</feature>
<gene>
    <name evidence="2" type="ORF">GRI40_13150</name>
</gene>
<feature type="transmembrane region" description="Helical" evidence="1">
    <location>
        <begin position="35"/>
        <end position="57"/>
    </location>
</feature>
<dbReference type="EMBL" id="WTZA01000002">
    <property type="protein sequence ID" value="MXO76159.1"/>
    <property type="molecule type" value="Genomic_DNA"/>
</dbReference>
<accession>A0A6I4TF12</accession>
<reference evidence="2 3" key="1">
    <citation type="submission" date="2019-12" db="EMBL/GenBank/DDBJ databases">
        <title>Genomic-based taxomic classification of the family Erythrobacteraceae.</title>
        <authorList>
            <person name="Xu L."/>
        </authorList>
    </citation>
    <scope>NUCLEOTIDE SEQUENCE [LARGE SCALE GENOMIC DNA]</scope>
    <source>
        <strain evidence="2 3">100921-2</strain>
    </source>
</reference>
<dbReference type="Proteomes" id="UP000439522">
    <property type="component" value="Unassembled WGS sequence"/>
</dbReference>
<dbReference type="AlphaFoldDB" id="A0A6I4TF12"/>